<dbReference type="PANTHER" id="PTHR32114">
    <property type="entry name" value="ABC TRANSPORTER ABCH.3"/>
    <property type="match status" value="1"/>
</dbReference>
<dbReference type="RefSeq" id="WP_166354015.1">
    <property type="nucleotide sequence ID" value="NZ_CP049700.1"/>
</dbReference>
<dbReference type="GO" id="GO:0006302">
    <property type="term" value="P:double-strand break repair"/>
    <property type="evidence" value="ECO:0007669"/>
    <property type="project" value="InterPro"/>
</dbReference>
<protein>
    <submittedName>
        <fullName evidence="2">AAA family ATPase</fullName>
    </submittedName>
</protein>
<keyword evidence="3" id="KW-0614">Plasmid</keyword>
<evidence type="ECO:0000313" key="3">
    <source>
        <dbReference type="EMBL" id="UGX89546.1"/>
    </source>
</evidence>
<dbReference type="SUPFAM" id="SSF52540">
    <property type="entry name" value="P-loop containing nucleoside triphosphate hydrolases"/>
    <property type="match status" value="1"/>
</dbReference>
<dbReference type="Proteomes" id="UP000564836">
    <property type="component" value="Plasmid pBb323S2a"/>
</dbReference>
<dbReference type="Gene3D" id="3.40.50.300">
    <property type="entry name" value="P-loop containing nucleotide triphosphate hydrolases"/>
    <property type="match status" value="2"/>
</dbReference>
<reference evidence="2" key="2">
    <citation type="submission" date="2020-06" db="EMBL/GenBank/DDBJ databases">
        <title>Whole Genome Sequence of Bradyrhizobium sp. Strain 323S2.</title>
        <authorList>
            <person name="Bromfield E.S.P."/>
        </authorList>
    </citation>
    <scope>NUCLEOTIDE SEQUENCE [LARGE SCALE GENOMIC DNA]</scope>
    <source>
        <strain evidence="2">323S2</strain>
    </source>
</reference>
<dbReference type="Pfam" id="PF13476">
    <property type="entry name" value="AAA_23"/>
    <property type="match status" value="1"/>
</dbReference>
<sequence length="820" mass="89631">MSGWFLERLEIEGVRGINNEGDPLVLSFAHDAVNSVSAPNGVGKSSIFDALTYALRKKIPKLDELPATESGDSYYLNRFHSKNTGTIRLTVRPDGGGAPVSLTITRNALGVRKVTSPANIDGEKLLESLNRDFVLLDHKTLQSFIDDKALDRGRAFAGLLGLAAYSTLRQVLQGLANTRAFNNHFEVKVLTQQETSLKATIAKQQAEAVAAFQLLTQTSLHEQKDHAAAIAKAHDALHQIAVLMPHCAGKSFADIALDDCVESIKKAEGGDGPARLATLRRQETTYTSQISMGPTDADHQQLLALAQQRDTTLSKTAGRLLKDLYAASRAVLVDECWPNKNKCPACEHEGSGPLLPDLEVRLAAFQELEDCTVNIDAEWKAKSWSDLRKLEEAHAVKDEKLLFANLAHRPELALTAANVADLWTWRNTLIDRASAALKDTKTKREALEKELPASLVAVTTAVEAARRLQKAWNEIEGAQASLTKVTGKLAAITRIKAFLDRASETFATAEANLSKRRLAAVEPLCQKFFGSIMYQPVKPSLAKADGAEALSIGLSEFFTLKNVSAQALLSESFRNAFAVSVYLAAAMLYGGEPRFVVLDDVTSSFDAGHQFHLMELIRTQFARPMQADGPQVILLSHDTLLEKRFNRNSGQGWRHQRLEGTARTGVLPQSDAVNRVRDATLRFLQAGQIDDAAPRLRQYLEHRLLEIIQKVKIPVPIDFALDDNNKQVGNAVAAIEAAVKLHKAAGDLILDAAQQAGLQTHMASITGNFVAHYATGTTNAFSSPSLQGVMQAIDTYAECFMCEDPPGSGTKRFYRSLNKR</sequence>
<gene>
    <name evidence="3" type="ORF">G6321_00001910</name>
    <name evidence="2" type="ORF">G6321_52790</name>
</gene>
<dbReference type="PANTHER" id="PTHR32114:SF2">
    <property type="entry name" value="ABC TRANSPORTER ABCH.3"/>
    <property type="match status" value="1"/>
</dbReference>
<evidence type="ECO:0000313" key="2">
    <source>
        <dbReference type="EMBL" id="NYY96637.1"/>
    </source>
</evidence>
<geneLocation type="plasmid" evidence="3 4">
    <name>pBb323S2a</name>
</geneLocation>
<evidence type="ECO:0000259" key="1">
    <source>
        <dbReference type="Pfam" id="PF13476"/>
    </source>
</evidence>
<dbReference type="EMBL" id="JACBFH010000004">
    <property type="protein sequence ID" value="NYY96637.1"/>
    <property type="molecule type" value="Genomic_DNA"/>
</dbReference>
<organism evidence="2">
    <name type="scientific">Bradyrhizobium barranii subsp. barranii</name>
    <dbReference type="NCBI Taxonomy" id="2823807"/>
    <lineage>
        <taxon>Bacteria</taxon>
        <taxon>Pseudomonadati</taxon>
        <taxon>Pseudomonadota</taxon>
        <taxon>Alphaproteobacteria</taxon>
        <taxon>Hyphomicrobiales</taxon>
        <taxon>Nitrobacteraceae</taxon>
        <taxon>Bradyrhizobium</taxon>
        <taxon>Bradyrhizobium barranii</taxon>
    </lineage>
</organism>
<name>A0A7Z0QPT4_9BRAD</name>
<dbReference type="GO" id="GO:0016887">
    <property type="term" value="F:ATP hydrolysis activity"/>
    <property type="evidence" value="ECO:0007669"/>
    <property type="project" value="InterPro"/>
</dbReference>
<proteinExistence type="predicted"/>
<feature type="domain" description="Rad50/SbcC-type AAA" evidence="1">
    <location>
        <begin position="8"/>
        <end position="220"/>
    </location>
</feature>
<reference evidence="3 4" key="3">
    <citation type="journal article" date="2022" name="Int. J. Syst. Evol. Microbiol.">
        <title>Strains of Bradyrhizobium barranii sp. nov. associated with legumes native to Canada are symbionts of soybeans and belong to different subspecies (subsp. barranii subsp. nov. and subsp. apii subsp. nov.) and symbiovars (sv. glycinearum and sv. septentrionale).</title>
        <authorList>
            <person name="Bromfield E.S.P."/>
            <person name="Cloutier S."/>
            <person name="Wasai-Hara S."/>
            <person name="Minamisawa K."/>
        </authorList>
    </citation>
    <scope>NUCLEOTIDE SEQUENCE [LARGE SCALE GENOMIC DNA]</scope>
    <source>
        <strain evidence="4">323S2</strain>
        <plasmid evidence="3 4">pBb323S2a</plasmid>
    </source>
</reference>
<dbReference type="CDD" id="cd00267">
    <property type="entry name" value="ABC_ATPase"/>
    <property type="match status" value="1"/>
</dbReference>
<evidence type="ECO:0000313" key="4">
    <source>
        <dbReference type="Proteomes" id="UP000564836"/>
    </source>
</evidence>
<dbReference type="InterPro" id="IPR038729">
    <property type="entry name" value="Rad50/SbcC_AAA"/>
</dbReference>
<dbReference type="AlphaFoldDB" id="A0A7Z0QPT4"/>
<accession>A0A7Z0QPT4</accession>
<dbReference type="EMBL" id="CP088278">
    <property type="protein sequence ID" value="UGX89546.1"/>
    <property type="molecule type" value="Genomic_DNA"/>
</dbReference>
<dbReference type="InterPro" id="IPR027417">
    <property type="entry name" value="P-loop_NTPase"/>
</dbReference>
<reference evidence="3 4" key="1">
    <citation type="journal article" date="2017" name="Syst. Appl. Microbiol.">
        <title>Soybeans inoculated with root zone soils of Canadian native legumes harbour diverse and novel Bradyrhizobium spp. that possess agricultural potential.</title>
        <authorList>
            <person name="Bromfield E.S.P."/>
            <person name="Cloutier S."/>
            <person name="Tambong J.T."/>
            <person name="Tran Thi T.V."/>
        </authorList>
    </citation>
    <scope>NUCLEOTIDE SEQUENCE [LARGE SCALE GENOMIC DNA]</scope>
    <source>
        <strain evidence="3 4">323S2</strain>
    </source>
</reference>